<dbReference type="Gene3D" id="3.40.50.300">
    <property type="entry name" value="P-loop containing nucleotide triphosphate hydrolases"/>
    <property type="match status" value="1"/>
</dbReference>
<evidence type="ECO:0000256" key="1">
    <source>
        <dbReference type="ARBA" id="ARBA00022448"/>
    </source>
</evidence>
<dbReference type="InterPro" id="IPR017871">
    <property type="entry name" value="ABC_transporter-like_CS"/>
</dbReference>
<dbReference type="PROSITE" id="PS00211">
    <property type="entry name" value="ABC_TRANSPORTER_1"/>
    <property type="match status" value="1"/>
</dbReference>
<evidence type="ECO:0000259" key="4">
    <source>
        <dbReference type="PROSITE" id="PS50893"/>
    </source>
</evidence>
<keyword evidence="1" id="KW-0813">Transport</keyword>
<protein>
    <submittedName>
        <fullName evidence="5">ABC transporter ATP-binding protein</fullName>
    </submittedName>
</protein>
<reference evidence="6" key="1">
    <citation type="journal article" date="2019" name="Int. J. Syst. Evol. Microbiol.">
        <title>The Global Catalogue of Microorganisms (GCM) 10K type strain sequencing project: providing services to taxonomists for standard genome sequencing and annotation.</title>
        <authorList>
            <consortium name="The Broad Institute Genomics Platform"/>
            <consortium name="The Broad Institute Genome Sequencing Center for Infectious Disease"/>
            <person name="Wu L."/>
            <person name="Ma J."/>
        </authorList>
    </citation>
    <scope>NUCLEOTIDE SEQUENCE [LARGE SCALE GENOMIC DNA]</scope>
    <source>
        <strain evidence="6">CCUG 62952</strain>
    </source>
</reference>
<comment type="caution">
    <text evidence="5">The sequence shown here is derived from an EMBL/GenBank/DDBJ whole genome shotgun (WGS) entry which is preliminary data.</text>
</comment>
<dbReference type="SMART" id="SM00382">
    <property type="entry name" value="AAA"/>
    <property type="match status" value="1"/>
</dbReference>
<dbReference type="PANTHER" id="PTHR43023">
    <property type="entry name" value="PROTEIN TRIGALACTOSYLDIACYLGLYCEROL 3, CHLOROPLASTIC"/>
    <property type="match status" value="1"/>
</dbReference>
<evidence type="ECO:0000256" key="2">
    <source>
        <dbReference type="ARBA" id="ARBA00022741"/>
    </source>
</evidence>
<evidence type="ECO:0000256" key="3">
    <source>
        <dbReference type="ARBA" id="ARBA00022840"/>
    </source>
</evidence>
<keyword evidence="3 5" id="KW-0067">ATP-binding</keyword>
<keyword evidence="6" id="KW-1185">Reference proteome</keyword>
<evidence type="ECO:0000313" key="5">
    <source>
        <dbReference type="EMBL" id="MFD0862740.1"/>
    </source>
</evidence>
<name>A0ABW3D0Y9_9FLAO</name>
<evidence type="ECO:0000313" key="6">
    <source>
        <dbReference type="Proteomes" id="UP001596978"/>
    </source>
</evidence>
<feature type="domain" description="ABC transporter" evidence="4">
    <location>
        <begin position="2"/>
        <end position="238"/>
    </location>
</feature>
<dbReference type="PROSITE" id="PS50893">
    <property type="entry name" value="ABC_TRANSPORTER_2"/>
    <property type="match status" value="1"/>
</dbReference>
<keyword evidence="2" id="KW-0547">Nucleotide-binding</keyword>
<gene>
    <name evidence="5" type="ORF">ACFQ1M_11040</name>
</gene>
<sequence length="254" mass="28772">MITVDNIHKSFGDAKILKGISTVFDQGKTNLIIGQSGSGKTVFLKCLLGLFVPEQGTINYSGTNYSEMDEDQRTELRQSMGMVFQGSALFDSMTVEENVRFPMEMFSKKTPEEMRDRVNTVLARVNLENANDKFPSEISGGMQKRVAIARAIVMNPKYLFCDEPNSGLDPRTAILIDNLIQEITKEFNITTVINTHDMNSVMEIGEKIVFLKDGVKAWEGTNQEIFRTDNEAVTNFVYSSELFKKVRKMYQEEQ</sequence>
<dbReference type="Pfam" id="PF00005">
    <property type="entry name" value="ABC_tran"/>
    <property type="match status" value="1"/>
</dbReference>
<dbReference type="SUPFAM" id="SSF52540">
    <property type="entry name" value="P-loop containing nucleoside triphosphate hydrolases"/>
    <property type="match status" value="1"/>
</dbReference>
<organism evidence="5 6">
    <name type="scientific">Sungkyunkwania multivorans</name>
    <dbReference type="NCBI Taxonomy" id="1173618"/>
    <lineage>
        <taxon>Bacteria</taxon>
        <taxon>Pseudomonadati</taxon>
        <taxon>Bacteroidota</taxon>
        <taxon>Flavobacteriia</taxon>
        <taxon>Flavobacteriales</taxon>
        <taxon>Flavobacteriaceae</taxon>
        <taxon>Sungkyunkwania</taxon>
    </lineage>
</organism>
<dbReference type="InterPro" id="IPR003439">
    <property type="entry name" value="ABC_transporter-like_ATP-bd"/>
</dbReference>
<dbReference type="RefSeq" id="WP_386408152.1">
    <property type="nucleotide sequence ID" value="NZ_JBHTJH010000010.1"/>
</dbReference>
<proteinExistence type="predicted"/>
<dbReference type="EMBL" id="JBHTJH010000010">
    <property type="protein sequence ID" value="MFD0862740.1"/>
    <property type="molecule type" value="Genomic_DNA"/>
</dbReference>
<accession>A0ABW3D0Y9</accession>
<dbReference type="GO" id="GO:0005524">
    <property type="term" value="F:ATP binding"/>
    <property type="evidence" value="ECO:0007669"/>
    <property type="project" value="UniProtKB-KW"/>
</dbReference>
<dbReference type="InterPro" id="IPR027417">
    <property type="entry name" value="P-loop_NTPase"/>
</dbReference>
<dbReference type="Proteomes" id="UP001596978">
    <property type="component" value="Unassembled WGS sequence"/>
</dbReference>
<dbReference type="PANTHER" id="PTHR43023:SF6">
    <property type="entry name" value="INTERMEMBRANE PHOSPHOLIPID TRANSPORT SYSTEM ATP-BINDING PROTEIN MLAF"/>
    <property type="match status" value="1"/>
</dbReference>
<dbReference type="InterPro" id="IPR003593">
    <property type="entry name" value="AAA+_ATPase"/>
</dbReference>